<dbReference type="Proteomes" id="UP000680656">
    <property type="component" value="Chromosome"/>
</dbReference>
<dbReference type="KEGG" id="mrtj:KHC33_03530"/>
<evidence type="ECO:0000313" key="1">
    <source>
        <dbReference type="EMBL" id="QVV90527.1"/>
    </source>
</evidence>
<protein>
    <submittedName>
        <fullName evidence="1">DUF371 domain-containing protein</fullName>
    </submittedName>
</protein>
<dbReference type="PANTHER" id="PTHR40696">
    <property type="entry name" value="DUF371 FAMILY PROTEIN"/>
    <property type="match status" value="1"/>
</dbReference>
<evidence type="ECO:0000313" key="2">
    <source>
        <dbReference type="Proteomes" id="UP000680656"/>
    </source>
</evidence>
<dbReference type="Gene3D" id="2.60.120.630">
    <property type="entry name" value="mth639 domain like"/>
    <property type="match status" value="1"/>
</dbReference>
<dbReference type="PANTHER" id="PTHR40696:SF1">
    <property type="entry name" value="DUF371 DOMAIN-CONTAINING PROTEIN"/>
    <property type="match status" value="1"/>
</dbReference>
<gene>
    <name evidence="1" type="ORF">KHC33_03530</name>
</gene>
<dbReference type="EMBL" id="CP075546">
    <property type="protein sequence ID" value="QVV90527.1"/>
    <property type="molecule type" value="Genomic_DNA"/>
</dbReference>
<keyword evidence="2" id="KW-1185">Reference proteome</keyword>
<sequence>MVREEEYFIAHGHSNVTATHRTTFEITKEDELSLAGSCIIAVGAKKGATDLSRSFCAALRHQDHVLVTTLTCGPHMIEIRSQGDPNLTLTHPTDLVWRRSSFTCNRTIGVLSDHTASTIPREMVSLLAKGADLEVCMLVEYPD</sequence>
<dbReference type="AlphaFoldDB" id="A0A8E7B4W4"/>
<organism evidence="1 2">
    <name type="scientific">Methanospirillum purgamenti</name>
    <dbReference type="NCBI Taxonomy" id="2834276"/>
    <lineage>
        <taxon>Archaea</taxon>
        <taxon>Methanobacteriati</taxon>
        <taxon>Methanobacteriota</taxon>
        <taxon>Stenosarchaea group</taxon>
        <taxon>Methanomicrobia</taxon>
        <taxon>Methanomicrobiales</taxon>
        <taxon>Methanospirillaceae</taxon>
        <taxon>Methanospirillum</taxon>
    </lineage>
</organism>
<dbReference type="InterPro" id="IPR007171">
    <property type="entry name" value="DUF371"/>
</dbReference>
<name>A0A8E7B4W4_9EURY</name>
<dbReference type="InterPro" id="IPR023131">
    <property type="entry name" value="Mth639-like_dom_sf"/>
</dbReference>
<proteinExistence type="predicted"/>
<accession>A0A8E7B4W4</accession>
<dbReference type="Pfam" id="PF04027">
    <property type="entry name" value="DUF371"/>
    <property type="match status" value="1"/>
</dbReference>
<reference evidence="1 2" key="1">
    <citation type="submission" date="2021-05" db="EMBL/GenBank/DDBJ databases">
        <title>A novel Methanospirillum isolate from a pyrite-forming mixed culture.</title>
        <authorList>
            <person name="Bunk B."/>
            <person name="Sproer C."/>
            <person name="Spring S."/>
            <person name="Pester M."/>
        </authorList>
    </citation>
    <scope>NUCLEOTIDE SEQUENCE [LARGE SCALE GENOMIC DNA]</scope>
    <source>
        <strain evidence="1 2">J.3.6.1-F.2.7.3</strain>
    </source>
</reference>